<dbReference type="EMBL" id="MNUI01000025">
    <property type="protein sequence ID" value="OIN89547.1"/>
    <property type="molecule type" value="Genomic_DNA"/>
</dbReference>
<reference evidence="4 5" key="1">
    <citation type="journal article" date="2016" name="Environ. Microbiol.">
        <title>Genomic resolution of a cold subsurface aquifer community provides metabolic insights for novel microbes adapted to high CO concentrations.</title>
        <authorList>
            <person name="Probst A.J."/>
            <person name="Castelle C.J."/>
            <person name="Singh A."/>
            <person name="Brown C.T."/>
            <person name="Anantharaman K."/>
            <person name="Sharon I."/>
            <person name="Hug L.A."/>
            <person name="Burstein D."/>
            <person name="Emerson J.B."/>
            <person name="Thomas B.C."/>
            <person name="Banfield J.F."/>
        </authorList>
    </citation>
    <scope>NUCLEOTIDE SEQUENCE [LARGE SCALE GENOMIC DNA]</scope>
    <source>
        <strain evidence="4">CG1_02_47_37</strain>
    </source>
</reference>
<comment type="caution">
    <text evidence="4">The sequence shown here is derived from an EMBL/GenBank/DDBJ whole genome shotgun (WGS) entry which is preliminary data.</text>
</comment>
<protein>
    <recommendedName>
        <fullName evidence="3">Small ribosomal subunit protein bS16</fullName>
    </recommendedName>
</protein>
<name>A0A1J4RQ83_9BACT</name>
<evidence type="ECO:0000313" key="4">
    <source>
        <dbReference type="EMBL" id="OIN89547.1"/>
    </source>
</evidence>
<dbReference type="GO" id="GO:0005737">
    <property type="term" value="C:cytoplasm"/>
    <property type="evidence" value="ECO:0007669"/>
    <property type="project" value="UniProtKB-ARBA"/>
</dbReference>
<evidence type="ECO:0000313" key="5">
    <source>
        <dbReference type="Proteomes" id="UP000183144"/>
    </source>
</evidence>
<dbReference type="GO" id="GO:0006412">
    <property type="term" value="P:translation"/>
    <property type="evidence" value="ECO:0007669"/>
    <property type="project" value="UniProtKB-UniRule"/>
</dbReference>
<organism evidence="4 5">
    <name type="scientific">Candidatus Beckwithbacteria bacterium CG1_02_47_37</name>
    <dbReference type="NCBI Taxonomy" id="1805034"/>
    <lineage>
        <taxon>Bacteria</taxon>
        <taxon>Candidatus Beckwithiibacteriota</taxon>
    </lineage>
</organism>
<dbReference type="Proteomes" id="UP000183144">
    <property type="component" value="Unassembled WGS sequence"/>
</dbReference>
<dbReference type="InterPro" id="IPR000307">
    <property type="entry name" value="Ribosomal_bS16"/>
</dbReference>
<accession>A0A1J4RQ83</accession>
<keyword evidence="2 3" id="KW-0687">Ribonucleoprotein</keyword>
<sequence>MLRIKLQRIGKSGESHYRIVVAERRSKRDGKFVAQLGFYSPQTQPATIKVNQKLLAEWLAKGAQPTPTLKLLLKING</sequence>
<dbReference type="GO" id="GO:0015935">
    <property type="term" value="C:small ribosomal subunit"/>
    <property type="evidence" value="ECO:0007669"/>
    <property type="project" value="TreeGrafter"/>
</dbReference>
<evidence type="ECO:0000256" key="2">
    <source>
        <dbReference type="ARBA" id="ARBA00023274"/>
    </source>
</evidence>
<dbReference type="SUPFAM" id="SSF54565">
    <property type="entry name" value="Ribosomal protein S16"/>
    <property type="match status" value="1"/>
</dbReference>
<evidence type="ECO:0000256" key="3">
    <source>
        <dbReference type="HAMAP-Rule" id="MF_00385"/>
    </source>
</evidence>
<dbReference type="PANTHER" id="PTHR12919">
    <property type="entry name" value="30S RIBOSOMAL PROTEIN S16"/>
    <property type="match status" value="1"/>
</dbReference>
<dbReference type="PANTHER" id="PTHR12919:SF20">
    <property type="entry name" value="SMALL RIBOSOMAL SUBUNIT PROTEIN BS16M"/>
    <property type="match status" value="1"/>
</dbReference>
<dbReference type="AlphaFoldDB" id="A0A1J4RQ83"/>
<dbReference type="NCBIfam" id="TIGR00002">
    <property type="entry name" value="S16"/>
    <property type="match status" value="1"/>
</dbReference>
<evidence type="ECO:0000256" key="1">
    <source>
        <dbReference type="ARBA" id="ARBA00022980"/>
    </source>
</evidence>
<dbReference type="STRING" id="1805034.AUJ59_01290"/>
<dbReference type="HAMAP" id="MF_00385">
    <property type="entry name" value="Ribosomal_bS16"/>
    <property type="match status" value="1"/>
</dbReference>
<dbReference type="GO" id="GO:0003735">
    <property type="term" value="F:structural constituent of ribosome"/>
    <property type="evidence" value="ECO:0007669"/>
    <property type="project" value="InterPro"/>
</dbReference>
<dbReference type="Gene3D" id="3.30.1320.10">
    <property type="match status" value="1"/>
</dbReference>
<comment type="similarity">
    <text evidence="3">Belongs to the bacterial ribosomal protein bS16 family.</text>
</comment>
<dbReference type="InterPro" id="IPR023803">
    <property type="entry name" value="Ribosomal_bS16_dom_sf"/>
</dbReference>
<dbReference type="Pfam" id="PF00886">
    <property type="entry name" value="Ribosomal_S16"/>
    <property type="match status" value="1"/>
</dbReference>
<proteinExistence type="inferred from homology"/>
<keyword evidence="1 3" id="KW-0689">Ribosomal protein</keyword>
<gene>
    <name evidence="3" type="primary">rpsP</name>
    <name evidence="4" type="ORF">AUJ59_01290</name>
</gene>